<feature type="transmembrane region" description="Helical" evidence="6">
    <location>
        <begin position="329"/>
        <end position="352"/>
    </location>
</feature>
<keyword evidence="5 6" id="KW-0472">Membrane</keyword>
<feature type="transmembrane region" description="Helical" evidence="6">
    <location>
        <begin position="57"/>
        <end position="78"/>
    </location>
</feature>
<feature type="transmembrane region" description="Helical" evidence="6">
    <location>
        <begin position="364"/>
        <end position="386"/>
    </location>
</feature>
<evidence type="ECO:0000256" key="3">
    <source>
        <dbReference type="ARBA" id="ARBA00022692"/>
    </source>
</evidence>
<feature type="transmembrane region" description="Helical" evidence="6">
    <location>
        <begin position="142"/>
        <end position="164"/>
    </location>
</feature>
<dbReference type="EMBL" id="VJZR01000032">
    <property type="protein sequence ID" value="TRX15853.1"/>
    <property type="molecule type" value="Genomic_DNA"/>
</dbReference>
<dbReference type="OrthoDB" id="512217at2"/>
<organism evidence="7 8">
    <name type="scientific">Flavobacterium franklandianum</name>
    <dbReference type="NCBI Taxonomy" id="2594430"/>
    <lineage>
        <taxon>Bacteria</taxon>
        <taxon>Pseudomonadati</taxon>
        <taxon>Bacteroidota</taxon>
        <taxon>Flavobacteriia</taxon>
        <taxon>Flavobacteriales</taxon>
        <taxon>Flavobacteriaceae</taxon>
        <taxon>Flavobacterium</taxon>
    </lineage>
</organism>
<dbReference type="PANTHER" id="PTHR30250:SF11">
    <property type="entry name" value="O-ANTIGEN TRANSPORTER-RELATED"/>
    <property type="match status" value="1"/>
</dbReference>
<feature type="transmembrane region" description="Helical" evidence="6">
    <location>
        <begin position="245"/>
        <end position="266"/>
    </location>
</feature>
<evidence type="ECO:0000313" key="7">
    <source>
        <dbReference type="EMBL" id="TRX15853.1"/>
    </source>
</evidence>
<feature type="transmembrane region" description="Helical" evidence="6">
    <location>
        <begin position="393"/>
        <end position="411"/>
    </location>
</feature>
<keyword evidence="2" id="KW-1003">Cell membrane</keyword>
<dbReference type="InterPro" id="IPR002797">
    <property type="entry name" value="Polysacc_synth"/>
</dbReference>
<accession>A0A553C5Z7</accession>
<feature type="transmembrane region" description="Helical" evidence="6">
    <location>
        <begin position="286"/>
        <end position="308"/>
    </location>
</feature>
<evidence type="ECO:0000256" key="2">
    <source>
        <dbReference type="ARBA" id="ARBA00022475"/>
    </source>
</evidence>
<dbReference type="GO" id="GO:0005886">
    <property type="term" value="C:plasma membrane"/>
    <property type="evidence" value="ECO:0007669"/>
    <property type="project" value="UniProtKB-SubCell"/>
</dbReference>
<feature type="transmembrane region" description="Helical" evidence="6">
    <location>
        <begin position="417"/>
        <end position="436"/>
    </location>
</feature>
<sequence>MLGRLKLKLNSFFLEGHSRTLLAKKNIAESFFIRFISIIVSFIMVPLTIKYVSTSSYGIWLSLSSIIAWINFFDVGLGNGLKNKLTEALANNDFKTAKILVSTTYFIISIIAFILLLLFYVWNNQADWNNILNLNTHEKDLNLTALIVVSCFSLQFILQIINSIHSSYQKISRPAFWNLIASLSSFLTIFICTFFLKGTLLVLSVALCFPQIIVLLINNLFSFKNYYNKIHPTIHSINLKYSKDLFGLGIKFFIIQISALILNQTTNFLMIRSFGPQYVSSYNISFKYYGICTMIFTIIMTPYWTAFSDAFAKKDYLWICSAEKQLINVWFYILGFSIVLLVLSGFIYSVWLGDLIQINKNLDFWIFIAILVSTFSSIYVTILNGLGIVKMQFIASIISSILFFPLAKILIQFYGPSGLIITSILCNVNGLLLAPLEFKKFKKKLKINLNENII</sequence>
<comment type="caution">
    <text evidence="7">The sequence shown here is derived from an EMBL/GenBank/DDBJ whole genome shotgun (WGS) entry which is preliminary data.</text>
</comment>
<reference evidence="7 8" key="1">
    <citation type="submission" date="2019-07" db="EMBL/GenBank/DDBJ databases">
        <title>Novel species of Flavobacterium.</title>
        <authorList>
            <person name="Liu Q."/>
            <person name="Xin Y.-H."/>
        </authorList>
    </citation>
    <scope>NUCLEOTIDE SEQUENCE [LARGE SCALE GENOMIC DNA]</scope>
    <source>
        <strain evidence="7 8">LB3P56</strain>
    </source>
</reference>
<dbReference type="Pfam" id="PF01943">
    <property type="entry name" value="Polysacc_synt"/>
    <property type="match status" value="1"/>
</dbReference>
<keyword evidence="3 6" id="KW-0812">Transmembrane</keyword>
<evidence type="ECO:0000256" key="6">
    <source>
        <dbReference type="SAM" id="Phobius"/>
    </source>
</evidence>
<evidence type="ECO:0000256" key="4">
    <source>
        <dbReference type="ARBA" id="ARBA00022989"/>
    </source>
</evidence>
<dbReference type="Proteomes" id="UP000318585">
    <property type="component" value="Unassembled WGS sequence"/>
</dbReference>
<gene>
    <name evidence="7" type="ORF">FNW17_16070</name>
</gene>
<dbReference type="PANTHER" id="PTHR30250">
    <property type="entry name" value="PST FAMILY PREDICTED COLANIC ACID TRANSPORTER"/>
    <property type="match status" value="1"/>
</dbReference>
<proteinExistence type="predicted"/>
<evidence type="ECO:0000256" key="1">
    <source>
        <dbReference type="ARBA" id="ARBA00004651"/>
    </source>
</evidence>
<dbReference type="AlphaFoldDB" id="A0A553C5Z7"/>
<feature type="transmembrane region" description="Helical" evidence="6">
    <location>
        <begin position="99"/>
        <end position="122"/>
    </location>
</feature>
<keyword evidence="4 6" id="KW-1133">Transmembrane helix</keyword>
<evidence type="ECO:0000256" key="5">
    <source>
        <dbReference type="ARBA" id="ARBA00023136"/>
    </source>
</evidence>
<feature type="transmembrane region" description="Helical" evidence="6">
    <location>
        <begin position="176"/>
        <end position="196"/>
    </location>
</feature>
<dbReference type="RefSeq" id="WP_144072198.1">
    <property type="nucleotide sequence ID" value="NZ_VJZR01000032.1"/>
</dbReference>
<name>A0A553C5Z7_9FLAO</name>
<comment type="subcellular location">
    <subcellularLocation>
        <location evidence="1">Cell membrane</location>
        <topology evidence="1">Multi-pass membrane protein</topology>
    </subcellularLocation>
</comment>
<evidence type="ECO:0000313" key="8">
    <source>
        <dbReference type="Proteomes" id="UP000318585"/>
    </source>
</evidence>
<keyword evidence="8" id="KW-1185">Reference proteome</keyword>
<dbReference type="InterPro" id="IPR050833">
    <property type="entry name" value="Poly_Biosynth_Transport"/>
</dbReference>
<feature type="transmembrane region" description="Helical" evidence="6">
    <location>
        <begin position="31"/>
        <end position="51"/>
    </location>
</feature>
<feature type="transmembrane region" description="Helical" evidence="6">
    <location>
        <begin position="202"/>
        <end position="221"/>
    </location>
</feature>
<protein>
    <submittedName>
        <fullName evidence="7">Oligosaccharide flippase family protein</fullName>
    </submittedName>
</protein>